<dbReference type="Proteomes" id="UP000886066">
    <property type="component" value="Unassembled WGS sequence"/>
</dbReference>
<dbReference type="Pfam" id="PF00831">
    <property type="entry name" value="Ribosomal_L29"/>
    <property type="match status" value="1"/>
</dbReference>
<dbReference type="SUPFAM" id="SSF46561">
    <property type="entry name" value="Ribosomal protein L29 (L29p)"/>
    <property type="match status" value="1"/>
</dbReference>
<comment type="similarity">
    <text evidence="1 5">Belongs to the universal ribosomal protein uL29 family.</text>
</comment>
<organism evidence="6">
    <name type="scientific">candidate division WWE3 bacterium</name>
    <dbReference type="NCBI Taxonomy" id="2053526"/>
    <lineage>
        <taxon>Bacteria</taxon>
        <taxon>Katanobacteria</taxon>
    </lineage>
</organism>
<evidence type="ECO:0000256" key="2">
    <source>
        <dbReference type="ARBA" id="ARBA00022980"/>
    </source>
</evidence>
<reference evidence="6" key="1">
    <citation type="journal article" date="2020" name="mSystems">
        <title>Genome- and Community-Level Interaction Insights into Carbon Utilization and Element Cycling Functions of Hydrothermarchaeota in Hydrothermal Sediment.</title>
        <authorList>
            <person name="Zhou Z."/>
            <person name="Liu Y."/>
            <person name="Xu W."/>
            <person name="Pan J."/>
            <person name="Luo Z.H."/>
            <person name="Li M."/>
        </authorList>
    </citation>
    <scope>NUCLEOTIDE SEQUENCE [LARGE SCALE GENOMIC DNA]</scope>
    <source>
        <strain evidence="6">SpSt-1219</strain>
    </source>
</reference>
<name>A0A7C1DHC7_UNCKA</name>
<dbReference type="AlphaFoldDB" id="A0A7C1DHC7"/>
<evidence type="ECO:0000313" key="6">
    <source>
        <dbReference type="EMBL" id="HDQ88566.1"/>
    </source>
</evidence>
<evidence type="ECO:0000256" key="1">
    <source>
        <dbReference type="ARBA" id="ARBA00009254"/>
    </source>
</evidence>
<dbReference type="GO" id="GO:0006412">
    <property type="term" value="P:translation"/>
    <property type="evidence" value="ECO:0007669"/>
    <property type="project" value="UniProtKB-UniRule"/>
</dbReference>
<dbReference type="GO" id="GO:0005840">
    <property type="term" value="C:ribosome"/>
    <property type="evidence" value="ECO:0007669"/>
    <property type="project" value="UniProtKB-KW"/>
</dbReference>
<keyword evidence="3 5" id="KW-0687">Ribonucleoprotein</keyword>
<dbReference type="HAMAP" id="MF_00374">
    <property type="entry name" value="Ribosomal_uL29"/>
    <property type="match status" value="1"/>
</dbReference>
<evidence type="ECO:0000256" key="4">
    <source>
        <dbReference type="ARBA" id="ARBA00035204"/>
    </source>
</evidence>
<proteinExistence type="inferred from homology"/>
<dbReference type="InterPro" id="IPR001854">
    <property type="entry name" value="Ribosomal_uL29"/>
</dbReference>
<dbReference type="GO" id="GO:1990904">
    <property type="term" value="C:ribonucleoprotein complex"/>
    <property type="evidence" value="ECO:0007669"/>
    <property type="project" value="UniProtKB-KW"/>
</dbReference>
<evidence type="ECO:0000256" key="3">
    <source>
        <dbReference type="ARBA" id="ARBA00023274"/>
    </source>
</evidence>
<sequence>MHLERNNMLAKDLIKKEKVDLQKLASETRAKLEKSKMEALSGKGVNLEKIRTLRKDYARIRTVINQKGK</sequence>
<dbReference type="InterPro" id="IPR036049">
    <property type="entry name" value="Ribosomal_uL29_sf"/>
</dbReference>
<comment type="caution">
    <text evidence="6">The sequence shown here is derived from an EMBL/GenBank/DDBJ whole genome shotgun (WGS) entry which is preliminary data.</text>
</comment>
<dbReference type="Gene3D" id="1.10.287.310">
    <property type="match status" value="1"/>
</dbReference>
<evidence type="ECO:0000256" key="5">
    <source>
        <dbReference type="HAMAP-Rule" id="MF_00374"/>
    </source>
</evidence>
<keyword evidence="2 5" id="KW-0689">Ribosomal protein</keyword>
<dbReference type="NCBIfam" id="TIGR00012">
    <property type="entry name" value="L29"/>
    <property type="match status" value="1"/>
</dbReference>
<gene>
    <name evidence="5 6" type="primary">rpmC</name>
    <name evidence="6" type="ORF">ENN92_00235</name>
</gene>
<dbReference type="GO" id="GO:0003735">
    <property type="term" value="F:structural constituent of ribosome"/>
    <property type="evidence" value="ECO:0007669"/>
    <property type="project" value="InterPro"/>
</dbReference>
<accession>A0A7C1DHC7</accession>
<protein>
    <recommendedName>
        <fullName evidence="4 5">Large ribosomal subunit protein uL29</fullName>
    </recommendedName>
</protein>
<dbReference type="EMBL" id="DSDM01000016">
    <property type="protein sequence ID" value="HDQ88566.1"/>
    <property type="molecule type" value="Genomic_DNA"/>
</dbReference>